<dbReference type="CDD" id="cd00567">
    <property type="entry name" value="ACAD"/>
    <property type="match status" value="1"/>
</dbReference>
<dbReference type="Gene3D" id="2.40.110.10">
    <property type="entry name" value="Butyryl-CoA Dehydrogenase, subunit A, domain 2"/>
    <property type="match status" value="1"/>
</dbReference>
<dbReference type="AlphaFoldDB" id="A0A9P9FF88"/>
<dbReference type="PANTHER" id="PTHR43884">
    <property type="entry name" value="ACYL-COA DEHYDROGENASE"/>
    <property type="match status" value="1"/>
</dbReference>
<dbReference type="InterPro" id="IPR009100">
    <property type="entry name" value="AcylCoA_DH/oxidase_NM_dom_sf"/>
</dbReference>
<dbReference type="GO" id="GO:0046359">
    <property type="term" value="P:butyrate catabolic process"/>
    <property type="evidence" value="ECO:0007669"/>
    <property type="project" value="TreeGrafter"/>
</dbReference>
<feature type="domain" description="Acyl-CoA dehydrogenase/oxidase N-terminal" evidence="6">
    <location>
        <begin position="7"/>
        <end position="122"/>
    </location>
</feature>
<dbReference type="Pfam" id="PF02771">
    <property type="entry name" value="Acyl-CoA_dh_N"/>
    <property type="match status" value="1"/>
</dbReference>
<comment type="caution">
    <text evidence="7">The sequence shown here is derived from an EMBL/GenBank/DDBJ whole genome shotgun (WGS) entry which is preliminary data.</text>
</comment>
<proteinExistence type="inferred from homology"/>
<gene>
    <name evidence="7" type="ORF">B0J13DRAFT_466900</name>
</gene>
<dbReference type="InterPro" id="IPR037069">
    <property type="entry name" value="AcylCoA_DH/ox_N_sf"/>
</dbReference>
<evidence type="ECO:0000256" key="1">
    <source>
        <dbReference type="ARBA" id="ARBA00001974"/>
    </source>
</evidence>
<reference evidence="7" key="1">
    <citation type="journal article" date="2021" name="Nat. Commun.">
        <title>Genetic determinants of endophytism in the Arabidopsis root mycobiome.</title>
        <authorList>
            <person name="Mesny F."/>
            <person name="Miyauchi S."/>
            <person name="Thiergart T."/>
            <person name="Pickel B."/>
            <person name="Atanasova L."/>
            <person name="Karlsson M."/>
            <person name="Huettel B."/>
            <person name="Barry K.W."/>
            <person name="Haridas S."/>
            <person name="Chen C."/>
            <person name="Bauer D."/>
            <person name="Andreopoulos W."/>
            <person name="Pangilinan J."/>
            <person name="LaButti K."/>
            <person name="Riley R."/>
            <person name="Lipzen A."/>
            <person name="Clum A."/>
            <person name="Drula E."/>
            <person name="Henrissat B."/>
            <person name="Kohler A."/>
            <person name="Grigoriev I.V."/>
            <person name="Martin F.M."/>
            <person name="Hacquard S."/>
        </authorList>
    </citation>
    <scope>NUCLEOTIDE SEQUENCE</scope>
    <source>
        <strain evidence="7">MPI-CAGE-AT-0021</strain>
    </source>
</reference>
<keyword evidence="8" id="KW-1185">Reference proteome</keyword>
<keyword evidence="4" id="KW-0274">FAD</keyword>
<dbReference type="GO" id="GO:0003995">
    <property type="term" value="F:acyl-CoA dehydrogenase activity"/>
    <property type="evidence" value="ECO:0007669"/>
    <property type="project" value="TreeGrafter"/>
</dbReference>
<organism evidence="7 8">
    <name type="scientific">Dactylonectria estremocensis</name>
    <dbReference type="NCBI Taxonomy" id="1079267"/>
    <lineage>
        <taxon>Eukaryota</taxon>
        <taxon>Fungi</taxon>
        <taxon>Dikarya</taxon>
        <taxon>Ascomycota</taxon>
        <taxon>Pezizomycotina</taxon>
        <taxon>Sordariomycetes</taxon>
        <taxon>Hypocreomycetidae</taxon>
        <taxon>Hypocreales</taxon>
        <taxon>Nectriaceae</taxon>
        <taxon>Dactylonectria</taxon>
    </lineage>
</organism>
<evidence type="ECO:0000313" key="8">
    <source>
        <dbReference type="Proteomes" id="UP000717696"/>
    </source>
</evidence>
<dbReference type="Pfam" id="PF00441">
    <property type="entry name" value="Acyl-CoA_dh_1"/>
    <property type="match status" value="1"/>
</dbReference>
<dbReference type="OrthoDB" id="10016597at2759"/>
<dbReference type="GO" id="GO:0050660">
    <property type="term" value="F:flavin adenine dinucleotide binding"/>
    <property type="evidence" value="ECO:0007669"/>
    <property type="project" value="InterPro"/>
</dbReference>
<evidence type="ECO:0000259" key="5">
    <source>
        <dbReference type="Pfam" id="PF00441"/>
    </source>
</evidence>
<dbReference type="Gene3D" id="1.20.140.10">
    <property type="entry name" value="Butyryl-CoA Dehydrogenase, subunit A, domain 3"/>
    <property type="match status" value="1"/>
</dbReference>
<feature type="domain" description="Acyl-CoA dehydrogenase/oxidase C-terminal" evidence="5">
    <location>
        <begin position="263"/>
        <end position="415"/>
    </location>
</feature>
<evidence type="ECO:0000256" key="3">
    <source>
        <dbReference type="ARBA" id="ARBA00022630"/>
    </source>
</evidence>
<dbReference type="InterPro" id="IPR036250">
    <property type="entry name" value="AcylCo_DH-like_C"/>
</dbReference>
<dbReference type="InterPro" id="IPR046373">
    <property type="entry name" value="Acyl-CoA_Oxase/DH_mid-dom_sf"/>
</dbReference>
<sequence>MIELVLTDKQKALRAEAAALGKDLLSGARDVYSQHSDQASRFQATLPIYRKLVQAGLVKAQVPTALGGTNASFIDSAIMFEELYAADSSLLLHVVGTALGLLPLILGGTTEQHEKFLKPFITCDGEPLASLTHSEPGGTANWLEKGGKGLGVTVKKEGDFYVVNGEKLWTTNSAGWDGKGAELSCLCCRYSEDGGPEDPNVDPASNIVVLLVTREIVAQNEPGAFTVISEPDLMGHTACTGPHTRYTNFKVPAQSINVLAPRGKGVALIEQAFSISAALVGVLAVSTMRTAFEAALKFAKEDTRGGSVPILERQSVADLLINVKIKIDTSRLLAWKALDGLDKQTGDADSRYEACLQAKVYCGDQAVSAVWETMQAVGVTSYGKNTVFPRLLNDATVYSIFDGGNIGIRRRQLQRLMQSDDYKPWASL</sequence>
<comment type="cofactor">
    <cofactor evidence="1">
        <name>FAD</name>
        <dbReference type="ChEBI" id="CHEBI:57692"/>
    </cofactor>
</comment>
<protein>
    <submittedName>
        <fullName evidence="7">Acyl-CoA dehydrogenase/oxidase</fullName>
    </submittedName>
</protein>
<dbReference type="InterPro" id="IPR009075">
    <property type="entry name" value="AcylCo_DH/oxidase_C"/>
</dbReference>
<keyword evidence="3" id="KW-0285">Flavoprotein</keyword>
<dbReference type="Proteomes" id="UP000717696">
    <property type="component" value="Unassembled WGS sequence"/>
</dbReference>
<accession>A0A9P9FF88</accession>
<evidence type="ECO:0000313" key="7">
    <source>
        <dbReference type="EMBL" id="KAH7160379.1"/>
    </source>
</evidence>
<dbReference type="SUPFAM" id="SSF56645">
    <property type="entry name" value="Acyl-CoA dehydrogenase NM domain-like"/>
    <property type="match status" value="1"/>
</dbReference>
<dbReference type="GO" id="GO:0033539">
    <property type="term" value="P:fatty acid beta-oxidation using acyl-CoA dehydrogenase"/>
    <property type="evidence" value="ECO:0007669"/>
    <property type="project" value="TreeGrafter"/>
</dbReference>
<evidence type="ECO:0000256" key="4">
    <source>
        <dbReference type="ARBA" id="ARBA00022827"/>
    </source>
</evidence>
<comment type="similarity">
    <text evidence="2">Belongs to the acyl-CoA dehydrogenase family.</text>
</comment>
<evidence type="ECO:0000259" key="6">
    <source>
        <dbReference type="Pfam" id="PF02771"/>
    </source>
</evidence>
<dbReference type="InterPro" id="IPR013786">
    <property type="entry name" value="AcylCoA_DH/ox_N"/>
</dbReference>
<name>A0A9P9FF88_9HYPO</name>
<evidence type="ECO:0000256" key="2">
    <source>
        <dbReference type="ARBA" id="ARBA00009347"/>
    </source>
</evidence>
<dbReference type="SUPFAM" id="SSF47203">
    <property type="entry name" value="Acyl-CoA dehydrogenase C-terminal domain-like"/>
    <property type="match status" value="1"/>
</dbReference>
<dbReference type="PANTHER" id="PTHR43884:SF12">
    <property type="entry name" value="ISOVALERYL-COA DEHYDROGENASE, MITOCHONDRIAL-RELATED"/>
    <property type="match status" value="1"/>
</dbReference>
<dbReference type="EMBL" id="JAGMUU010000002">
    <property type="protein sequence ID" value="KAH7160379.1"/>
    <property type="molecule type" value="Genomic_DNA"/>
</dbReference>
<dbReference type="Gene3D" id="1.10.540.10">
    <property type="entry name" value="Acyl-CoA dehydrogenase/oxidase, N-terminal domain"/>
    <property type="match status" value="1"/>
</dbReference>